<dbReference type="Pfam" id="PF24781">
    <property type="entry name" value="FANCA_helical"/>
    <property type="match status" value="1"/>
</dbReference>
<protein>
    <recommendedName>
        <fullName evidence="2">Fanconi anaemia group A protein helical domain-containing protein</fullName>
    </recommendedName>
</protein>
<evidence type="ECO:0000313" key="3">
    <source>
        <dbReference type="EMBL" id="KAF7728419.1"/>
    </source>
</evidence>
<accession>A0A8H7BWK7</accession>
<sequence>MIPPTRILYLDQTKKEAAAHANTNLPFIERKPYDAVVGAPDWENMSTADLAKAFASSYPALQLEKWRAEIIRRKRCFRFSLFDFVDALVETNEPALLGPYHALSIATASVVSIDVLLLHAPSAWLLSQCQTLYEDTTHRPRLQDYLGSMILLSETLDSKEEREKVGELLENLLRDGRQPFGQWKEPVVSESIFVYYLRTLQDPPDPRMLTPIQGRRLGMLEWDRFCSLADRSSLVELKDWMAAKEMAMMEIEDDYHPNPSGMLGSRAMGLTVFAQWFKEFTPSTDNQETWASFLEVALDIHERSFPEEGYLHPAWIFLFHRGCKTLVTRTDQGMVQAIGLLESLNHALMDTLNNKRETRQVVMVLTWIQILLHCMGDMLGLDYIQWFQSMFVQSETMCLHSEKIGQTWIKALELMIAYDMPAILQIHMKALMGHPTLPIHGYLGMVKARILELGLDVMVRQYPRSMIHPLGQVHSASGKEDKAQNHKTRDAGSRDVSTDIVDPIVQAYARTRTIPKTLWEDTIFRARWFRMTFLPTLFAWSAPTPLLAQAKTDLIVDLRTKGKIPDAMT</sequence>
<feature type="region of interest" description="Disordered" evidence="1">
    <location>
        <begin position="473"/>
        <end position="494"/>
    </location>
</feature>
<gene>
    <name evidence="3" type="ORF">EC973_006097</name>
</gene>
<evidence type="ECO:0000256" key="1">
    <source>
        <dbReference type="SAM" id="MobiDB-lite"/>
    </source>
</evidence>
<feature type="domain" description="Fanconi anaemia group A protein helical" evidence="2">
    <location>
        <begin position="498"/>
        <end position="568"/>
    </location>
</feature>
<dbReference type="OrthoDB" id="2287188at2759"/>
<organism evidence="3 4">
    <name type="scientific">Apophysomyces ossiformis</name>
    <dbReference type="NCBI Taxonomy" id="679940"/>
    <lineage>
        <taxon>Eukaryota</taxon>
        <taxon>Fungi</taxon>
        <taxon>Fungi incertae sedis</taxon>
        <taxon>Mucoromycota</taxon>
        <taxon>Mucoromycotina</taxon>
        <taxon>Mucoromycetes</taxon>
        <taxon>Mucorales</taxon>
        <taxon>Mucorineae</taxon>
        <taxon>Mucoraceae</taxon>
        <taxon>Apophysomyces</taxon>
    </lineage>
</organism>
<dbReference type="EMBL" id="JABAYA010000037">
    <property type="protein sequence ID" value="KAF7728419.1"/>
    <property type="molecule type" value="Genomic_DNA"/>
</dbReference>
<proteinExistence type="predicted"/>
<keyword evidence="4" id="KW-1185">Reference proteome</keyword>
<dbReference type="InterPro" id="IPR055386">
    <property type="entry name" value="FANCA_helical"/>
</dbReference>
<reference evidence="3" key="1">
    <citation type="submission" date="2020-01" db="EMBL/GenBank/DDBJ databases">
        <title>Genome Sequencing of Three Apophysomyces-Like Fungal Strains Confirms a Novel Fungal Genus in the Mucoromycota with divergent Burkholderia-like Endosymbiotic Bacteria.</title>
        <authorList>
            <person name="Stajich J.E."/>
            <person name="Macias A.M."/>
            <person name="Carter-House D."/>
            <person name="Lovett B."/>
            <person name="Kasson L.R."/>
            <person name="Berry K."/>
            <person name="Grigoriev I."/>
            <person name="Chang Y."/>
            <person name="Spatafora J."/>
            <person name="Kasson M.T."/>
        </authorList>
    </citation>
    <scope>NUCLEOTIDE SEQUENCE</scope>
    <source>
        <strain evidence="3">NRRL A-21654</strain>
    </source>
</reference>
<dbReference type="Proteomes" id="UP000605846">
    <property type="component" value="Unassembled WGS sequence"/>
</dbReference>
<feature type="compositionally biased region" description="Basic and acidic residues" evidence="1">
    <location>
        <begin position="477"/>
        <end position="494"/>
    </location>
</feature>
<comment type="caution">
    <text evidence="3">The sequence shown here is derived from an EMBL/GenBank/DDBJ whole genome shotgun (WGS) entry which is preliminary data.</text>
</comment>
<name>A0A8H7BWK7_9FUNG</name>
<evidence type="ECO:0000313" key="4">
    <source>
        <dbReference type="Proteomes" id="UP000605846"/>
    </source>
</evidence>
<dbReference type="AlphaFoldDB" id="A0A8H7BWK7"/>
<evidence type="ECO:0000259" key="2">
    <source>
        <dbReference type="Pfam" id="PF24781"/>
    </source>
</evidence>